<protein>
    <recommendedName>
        <fullName evidence="3">Transposase</fullName>
    </recommendedName>
</protein>
<dbReference type="PANTHER" id="PTHR10775:SF182">
    <property type="entry name" value="TRANSPOSON, EN_SPM-LIKE, TRANSPOSASE-ASSOCIATED DOMAIN PROTEIN-RELATED"/>
    <property type="match status" value="1"/>
</dbReference>
<organism evidence="1">
    <name type="scientific">Salvia splendens</name>
    <name type="common">Scarlet sage</name>
    <dbReference type="NCBI Taxonomy" id="180675"/>
    <lineage>
        <taxon>Eukaryota</taxon>
        <taxon>Viridiplantae</taxon>
        <taxon>Streptophyta</taxon>
        <taxon>Embryophyta</taxon>
        <taxon>Tracheophyta</taxon>
        <taxon>Spermatophyta</taxon>
        <taxon>Magnoliopsida</taxon>
        <taxon>eudicotyledons</taxon>
        <taxon>Gunneridae</taxon>
        <taxon>Pentapetalae</taxon>
        <taxon>asterids</taxon>
        <taxon>lamiids</taxon>
        <taxon>Lamiales</taxon>
        <taxon>Lamiaceae</taxon>
        <taxon>Nepetoideae</taxon>
        <taxon>Mentheae</taxon>
        <taxon>Salviinae</taxon>
        <taxon>Salvia</taxon>
        <taxon>Salvia subgen. Calosphace</taxon>
        <taxon>core Calosphace</taxon>
    </lineage>
</organism>
<evidence type="ECO:0008006" key="3">
    <source>
        <dbReference type="Google" id="ProtNLM"/>
    </source>
</evidence>
<dbReference type="Pfam" id="PF02992">
    <property type="entry name" value="Transposase_21"/>
    <property type="match status" value="1"/>
</dbReference>
<dbReference type="Proteomes" id="UP000298416">
    <property type="component" value="Unassembled WGS sequence"/>
</dbReference>
<dbReference type="PANTHER" id="PTHR10775">
    <property type="entry name" value="OS08G0208400 PROTEIN"/>
    <property type="match status" value="1"/>
</dbReference>
<dbReference type="AlphaFoldDB" id="A0A8X8WXX8"/>
<reference evidence="1" key="1">
    <citation type="submission" date="2018-01" db="EMBL/GenBank/DDBJ databases">
        <authorList>
            <person name="Mao J.F."/>
        </authorList>
    </citation>
    <scope>NUCLEOTIDE SEQUENCE</scope>
    <source>
        <strain evidence="1">Huo1</strain>
        <tissue evidence="1">Leaf</tissue>
    </source>
</reference>
<evidence type="ECO:0000313" key="2">
    <source>
        <dbReference type="Proteomes" id="UP000298416"/>
    </source>
</evidence>
<accession>A0A8X8WXX8</accession>
<keyword evidence="2" id="KW-1185">Reference proteome</keyword>
<dbReference type="InterPro" id="IPR004242">
    <property type="entry name" value="Transposase_21"/>
</dbReference>
<gene>
    <name evidence="1" type="ORF">SASPL_135425</name>
</gene>
<reference evidence="1" key="2">
    <citation type="submission" date="2020-08" db="EMBL/GenBank/DDBJ databases">
        <title>Plant Genome Project.</title>
        <authorList>
            <person name="Zhang R.-G."/>
        </authorList>
    </citation>
    <scope>NUCLEOTIDE SEQUENCE</scope>
    <source>
        <strain evidence="1">Huo1</strain>
        <tissue evidence="1">Leaf</tissue>
    </source>
</reference>
<dbReference type="EMBL" id="PNBA02000013">
    <property type="protein sequence ID" value="KAG6403208.1"/>
    <property type="molecule type" value="Genomic_DNA"/>
</dbReference>
<name>A0A8X8WXX8_SALSN</name>
<evidence type="ECO:0000313" key="1">
    <source>
        <dbReference type="EMBL" id="KAG6403208.1"/>
    </source>
</evidence>
<sequence length="458" mass="52480">MINNIMLLESSLLLLYRSPHLPILFESKEFNLSLLVCSISAEGLSCHHTTVVLCLLSQALGDDDMKGLVHDVFGVPNEDGYTDSTNSQMDSEIANGQAREFYRLIDDSQQPLYEGCAKFSKLSFIIRLLHLKCLGRLNNKVFDMLLDLLRDVFPDAMAGLPKSYYEANKLMKNLGLGYEKIDACPNDFTLYWGVNENKTSCDTCHKPRWCITNKDHMSEKRKVAQKVLCYFPLKPRLQRLFMSLKTASHMRWHAESRTKDGYMRHPADSPAWSTFDSLHPDFAKESRNVRLGFASDGINPFENVSVSHSTWPVILFPYNLPPWMFMKESSFMLSLLIPGPSAPGQNIDIYLQPLIADLKDLWEVGVETYDASKKQNFQLRASLLWTISDFPGYAYLSGWSTQGEYACPVCNKETHSIRLKHGGKHCYMGHRRFQPKEHEFWKNRRLFDGTVEYGEAPQ</sequence>
<proteinExistence type="predicted"/>
<comment type="caution">
    <text evidence="1">The sequence shown here is derived from an EMBL/GenBank/DDBJ whole genome shotgun (WGS) entry which is preliminary data.</text>
</comment>